<comment type="caution">
    <text evidence="1">The sequence shown here is derived from an EMBL/GenBank/DDBJ whole genome shotgun (WGS) entry which is preliminary data.</text>
</comment>
<keyword evidence="2" id="KW-1185">Reference proteome</keyword>
<organism evidence="1 2">
    <name type="scientific">Caerostris extrusa</name>
    <name type="common">Bark spider</name>
    <name type="synonym">Caerostris bankana</name>
    <dbReference type="NCBI Taxonomy" id="172846"/>
    <lineage>
        <taxon>Eukaryota</taxon>
        <taxon>Metazoa</taxon>
        <taxon>Ecdysozoa</taxon>
        <taxon>Arthropoda</taxon>
        <taxon>Chelicerata</taxon>
        <taxon>Arachnida</taxon>
        <taxon>Araneae</taxon>
        <taxon>Araneomorphae</taxon>
        <taxon>Entelegynae</taxon>
        <taxon>Araneoidea</taxon>
        <taxon>Araneidae</taxon>
        <taxon>Caerostris</taxon>
    </lineage>
</organism>
<dbReference type="Proteomes" id="UP001054945">
    <property type="component" value="Unassembled WGS sequence"/>
</dbReference>
<accession>A0AAV4W6U3</accession>
<reference evidence="1 2" key="1">
    <citation type="submission" date="2021-06" db="EMBL/GenBank/DDBJ databases">
        <title>Caerostris extrusa draft genome.</title>
        <authorList>
            <person name="Kono N."/>
            <person name="Arakawa K."/>
        </authorList>
    </citation>
    <scope>NUCLEOTIDE SEQUENCE [LARGE SCALE GENOMIC DNA]</scope>
</reference>
<sequence>MIRNDWTWSGISGHDCDLNYSKPILKFTLKTVRDFSFPSLPHSAVEYGTQRRGPTYFSPPQAQTNCLWSAARSTPARISTCPLRYLESELAQEKGEKVKSNFVCMYQHRRGSSNNKSGSGRKIGPWILLSKLWRW</sequence>
<dbReference type="EMBL" id="BPLR01015678">
    <property type="protein sequence ID" value="GIY77780.1"/>
    <property type="molecule type" value="Genomic_DNA"/>
</dbReference>
<gene>
    <name evidence="1" type="ORF">CEXT_444631</name>
</gene>
<evidence type="ECO:0000313" key="1">
    <source>
        <dbReference type="EMBL" id="GIY77780.1"/>
    </source>
</evidence>
<dbReference type="AlphaFoldDB" id="A0AAV4W6U3"/>
<evidence type="ECO:0000313" key="2">
    <source>
        <dbReference type="Proteomes" id="UP001054945"/>
    </source>
</evidence>
<protein>
    <submittedName>
        <fullName evidence="1">Uncharacterized protein</fullName>
    </submittedName>
</protein>
<name>A0AAV4W6U3_CAEEX</name>
<proteinExistence type="predicted"/>